<sequence length="81" mass="9035">MNDTDFPEIKTGNGIDRDLAATANDHIKKAVIEVNKLTTTIEIFNKQSSKQTDKLVKLTWWIVGLTIVMVIGLIIQIILAL</sequence>
<dbReference type="AlphaFoldDB" id="A0A2M6WVV9"/>
<comment type="caution">
    <text evidence="2">The sequence shown here is derived from an EMBL/GenBank/DDBJ whole genome shotgun (WGS) entry which is preliminary data.</text>
</comment>
<organism evidence="2 3">
    <name type="scientific">Candidatus Campbellbacteria bacterium CG10_big_fil_rev_8_21_14_0_10_35_52</name>
    <dbReference type="NCBI Taxonomy" id="1974527"/>
    <lineage>
        <taxon>Bacteria</taxon>
        <taxon>Candidatus Campbelliibacteriota</taxon>
    </lineage>
</organism>
<proteinExistence type="predicted"/>
<evidence type="ECO:0000313" key="3">
    <source>
        <dbReference type="Proteomes" id="UP000230481"/>
    </source>
</evidence>
<gene>
    <name evidence="2" type="ORF">COT82_00710</name>
</gene>
<reference evidence="3" key="1">
    <citation type="submission" date="2017-09" db="EMBL/GenBank/DDBJ databases">
        <title>Depth-based differentiation of microbial function through sediment-hosted aquifers and enrichment of novel symbionts in the deep terrestrial subsurface.</title>
        <authorList>
            <person name="Probst A.J."/>
            <person name="Ladd B."/>
            <person name="Jarett J.K."/>
            <person name="Geller-Mcgrath D.E."/>
            <person name="Sieber C.M.K."/>
            <person name="Emerson J.B."/>
            <person name="Anantharaman K."/>
            <person name="Thomas B.C."/>
            <person name="Malmstrom R."/>
            <person name="Stieglmeier M."/>
            <person name="Klingl A."/>
            <person name="Woyke T."/>
            <person name="Ryan C.M."/>
            <person name="Banfield J.F."/>
        </authorList>
    </citation>
    <scope>NUCLEOTIDE SEQUENCE [LARGE SCALE GENOMIC DNA]</scope>
</reference>
<protein>
    <submittedName>
        <fullName evidence="2">Uncharacterized protein</fullName>
    </submittedName>
</protein>
<evidence type="ECO:0000313" key="2">
    <source>
        <dbReference type="EMBL" id="PIT96902.1"/>
    </source>
</evidence>
<name>A0A2M6WVV9_9BACT</name>
<feature type="transmembrane region" description="Helical" evidence="1">
    <location>
        <begin position="58"/>
        <end position="79"/>
    </location>
</feature>
<keyword evidence="1" id="KW-1133">Transmembrane helix</keyword>
<accession>A0A2M6WVV9</accession>
<dbReference type="Proteomes" id="UP000230481">
    <property type="component" value="Unassembled WGS sequence"/>
</dbReference>
<dbReference type="EMBL" id="PFAA01000017">
    <property type="protein sequence ID" value="PIT96902.1"/>
    <property type="molecule type" value="Genomic_DNA"/>
</dbReference>
<evidence type="ECO:0000256" key="1">
    <source>
        <dbReference type="SAM" id="Phobius"/>
    </source>
</evidence>
<keyword evidence="1" id="KW-0472">Membrane</keyword>
<keyword evidence="1" id="KW-0812">Transmembrane</keyword>